<keyword evidence="4" id="KW-1185">Reference proteome</keyword>
<evidence type="ECO:0000259" key="2">
    <source>
        <dbReference type="Pfam" id="PF04419"/>
    </source>
</evidence>
<dbReference type="OrthoDB" id="18018at2759"/>
<dbReference type="Proteomes" id="UP001165063">
    <property type="component" value="Unassembled WGS sequence"/>
</dbReference>
<feature type="region of interest" description="Disordered" evidence="1">
    <location>
        <begin position="22"/>
        <end position="99"/>
    </location>
</feature>
<gene>
    <name evidence="3" type="ORF">Amon01_000402300</name>
</gene>
<dbReference type="Pfam" id="PF04419">
    <property type="entry name" value="SERF-like_N"/>
    <property type="match status" value="1"/>
</dbReference>
<protein>
    <submittedName>
        <fullName evidence="3">Unnamed protein product</fullName>
    </submittedName>
</protein>
<proteinExistence type="predicted"/>
<dbReference type="InterPro" id="IPR007513">
    <property type="entry name" value="SERF-like_N"/>
</dbReference>
<evidence type="ECO:0000313" key="4">
    <source>
        <dbReference type="Proteomes" id="UP001165063"/>
    </source>
</evidence>
<dbReference type="EMBL" id="BSXU01001852">
    <property type="protein sequence ID" value="GMG31692.1"/>
    <property type="molecule type" value="Genomic_DNA"/>
</dbReference>
<feature type="compositionally biased region" description="Basic and acidic residues" evidence="1">
    <location>
        <begin position="40"/>
        <end position="99"/>
    </location>
</feature>
<evidence type="ECO:0000313" key="3">
    <source>
        <dbReference type="EMBL" id="GMG31692.1"/>
    </source>
</evidence>
<organism evidence="3 4">
    <name type="scientific">Ambrosiozyma monospora</name>
    <name type="common">Yeast</name>
    <name type="synonym">Endomycopsis monosporus</name>
    <dbReference type="NCBI Taxonomy" id="43982"/>
    <lineage>
        <taxon>Eukaryota</taxon>
        <taxon>Fungi</taxon>
        <taxon>Dikarya</taxon>
        <taxon>Ascomycota</taxon>
        <taxon>Saccharomycotina</taxon>
        <taxon>Pichiomycetes</taxon>
        <taxon>Pichiales</taxon>
        <taxon>Pichiaceae</taxon>
        <taxon>Ambrosiozyma</taxon>
    </lineage>
</organism>
<evidence type="ECO:0000256" key="1">
    <source>
        <dbReference type="SAM" id="MobiDB-lite"/>
    </source>
</evidence>
<name>A0A9W6YTE3_AMBMO</name>
<reference evidence="3" key="1">
    <citation type="submission" date="2023-04" db="EMBL/GenBank/DDBJ databases">
        <title>Ambrosiozyma monospora NBRC 1965.</title>
        <authorList>
            <person name="Ichikawa N."/>
            <person name="Sato H."/>
            <person name="Tonouchi N."/>
        </authorList>
    </citation>
    <scope>NUCLEOTIDE SEQUENCE</scope>
    <source>
        <strain evidence="3">NBRC 1965</strain>
    </source>
</reference>
<dbReference type="AlphaFoldDB" id="A0A9W6YTE3"/>
<comment type="caution">
    <text evidence="3">The sequence shown here is derived from an EMBL/GenBank/DDBJ whole genome shotgun (WGS) entry which is preliminary data.</text>
</comment>
<accession>A0A9W6YTE3</accession>
<feature type="domain" description="Small EDRK-rich factor-like N-terminal" evidence="2">
    <location>
        <begin position="36"/>
        <end position="66"/>
    </location>
</feature>
<sequence length="99" mass="11395">MAAHTLPNSFFSWEISIESKKNHKNTKKNYQNNKAMARGNQRELARQKNLKKQQEAGKSKKGDKNKRMENDADILRAKQKAADERKAAAELEKLKQGKK</sequence>